<organism evidence="6">
    <name type="scientific">Pontimicrobium sp. SW4</name>
    <dbReference type="NCBI Taxonomy" id="3153519"/>
    <lineage>
        <taxon>Bacteria</taxon>
        <taxon>Pseudomonadati</taxon>
        <taxon>Bacteroidota</taxon>
        <taxon>Flavobacteriia</taxon>
        <taxon>Flavobacteriales</taxon>
        <taxon>Flavobacteriaceae</taxon>
        <taxon>Pontimicrobium</taxon>
    </lineage>
</organism>
<dbReference type="EMBL" id="CP157199">
    <property type="protein sequence ID" value="XBG59891.1"/>
    <property type="molecule type" value="Genomic_DNA"/>
</dbReference>
<evidence type="ECO:0000259" key="5">
    <source>
        <dbReference type="PROSITE" id="PS51007"/>
    </source>
</evidence>
<keyword evidence="3 4" id="KW-0408">Iron</keyword>
<sequence length="162" mass="19016">MKSFVKPLILTIIVLILATLFFSYKKIKLDYQDVAIVESQEHPGKKLMETNCYVCHNPVTSHDDRLAPPMIAVKKHYKNNNITKKEFIANFKKWVNKPSEEISKMPGAIRKFNIMPYAPYSEEDIEQIADYIYDNDIEQPEWFDEHYKQEQKKGMGKGKNKN</sequence>
<dbReference type="InterPro" id="IPR036909">
    <property type="entry name" value="Cyt_c-like_dom_sf"/>
</dbReference>
<feature type="domain" description="Cytochrome c" evidence="5">
    <location>
        <begin position="39"/>
        <end position="136"/>
    </location>
</feature>
<dbReference type="GO" id="GO:0009055">
    <property type="term" value="F:electron transfer activity"/>
    <property type="evidence" value="ECO:0007669"/>
    <property type="project" value="InterPro"/>
</dbReference>
<evidence type="ECO:0000256" key="3">
    <source>
        <dbReference type="ARBA" id="ARBA00023004"/>
    </source>
</evidence>
<dbReference type="GO" id="GO:0020037">
    <property type="term" value="F:heme binding"/>
    <property type="evidence" value="ECO:0007669"/>
    <property type="project" value="InterPro"/>
</dbReference>
<dbReference type="Gene3D" id="1.10.760.10">
    <property type="entry name" value="Cytochrome c-like domain"/>
    <property type="match status" value="1"/>
</dbReference>
<reference evidence="6" key="1">
    <citation type="submission" date="2024-05" db="EMBL/GenBank/DDBJ databases">
        <title>Pontimicrobium maritimus sp. nov., isolated form sea water.</title>
        <authorList>
            <person name="Muhammad N."/>
            <person name="Vuong T.Q."/>
            <person name="Han H.L."/>
            <person name="Kim S.-G."/>
        </authorList>
    </citation>
    <scope>NUCLEOTIDE SEQUENCE</scope>
    <source>
        <strain evidence="6">SW4</strain>
    </source>
</reference>
<evidence type="ECO:0000256" key="1">
    <source>
        <dbReference type="ARBA" id="ARBA00022617"/>
    </source>
</evidence>
<keyword evidence="2 4" id="KW-0479">Metal-binding</keyword>
<dbReference type="PROSITE" id="PS51007">
    <property type="entry name" value="CYTC"/>
    <property type="match status" value="1"/>
</dbReference>
<evidence type="ECO:0000256" key="2">
    <source>
        <dbReference type="ARBA" id="ARBA00022723"/>
    </source>
</evidence>
<dbReference type="AlphaFoldDB" id="A0AAU7BP55"/>
<dbReference type="InterPro" id="IPR009056">
    <property type="entry name" value="Cyt_c-like_dom"/>
</dbReference>
<evidence type="ECO:0000313" key="6">
    <source>
        <dbReference type="EMBL" id="XBG59891.1"/>
    </source>
</evidence>
<name>A0AAU7BP55_9FLAO</name>
<accession>A0AAU7BP55</accession>
<dbReference type="RefSeq" id="WP_347921839.1">
    <property type="nucleotide sequence ID" value="NZ_CP157199.1"/>
</dbReference>
<gene>
    <name evidence="6" type="ORF">ABGB03_08450</name>
</gene>
<evidence type="ECO:0000256" key="4">
    <source>
        <dbReference type="PROSITE-ProRule" id="PRU00433"/>
    </source>
</evidence>
<protein>
    <submittedName>
        <fullName evidence="6">C-type cytochrome</fullName>
    </submittedName>
</protein>
<dbReference type="Pfam" id="PF00034">
    <property type="entry name" value="Cytochrom_C"/>
    <property type="match status" value="1"/>
</dbReference>
<proteinExistence type="predicted"/>
<dbReference type="SUPFAM" id="SSF46626">
    <property type="entry name" value="Cytochrome c"/>
    <property type="match status" value="1"/>
</dbReference>
<keyword evidence="1 4" id="KW-0349">Heme</keyword>
<dbReference type="GO" id="GO:0046872">
    <property type="term" value="F:metal ion binding"/>
    <property type="evidence" value="ECO:0007669"/>
    <property type="project" value="UniProtKB-KW"/>
</dbReference>